<dbReference type="EMBL" id="VTPC01003975">
    <property type="protein sequence ID" value="KAF2897690.1"/>
    <property type="molecule type" value="Genomic_DNA"/>
</dbReference>
<evidence type="ECO:0000256" key="8">
    <source>
        <dbReference type="ARBA" id="ARBA00022989"/>
    </source>
</evidence>
<comment type="subcellular location">
    <subcellularLocation>
        <location evidence="1">Cell junction</location>
        <location evidence="1">Gap junction</location>
    </subcellularLocation>
    <subcellularLocation>
        <location evidence="2 12">Cell membrane</location>
        <topology evidence="2 12">Multi-pass membrane protein</topology>
    </subcellularLocation>
</comment>
<feature type="transmembrane region" description="Helical" evidence="12">
    <location>
        <begin position="279"/>
        <end position="305"/>
    </location>
</feature>
<proteinExistence type="inferred from homology"/>
<dbReference type="PANTHER" id="PTHR11893">
    <property type="entry name" value="INNEXIN"/>
    <property type="match status" value="1"/>
</dbReference>
<keyword evidence="6" id="KW-0303">Gap junction</keyword>
<feature type="transmembrane region" description="Helical" evidence="12">
    <location>
        <begin position="124"/>
        <end position="146"/>
    </location>
</feature>
<evidence type="ECO:0000313" key="14">
    <source>
        <dbReference type="Proteomes" id="UP000801492"/>
    </source>
</evidence>
<dbReference type="GO" id="GO:0005886">
    <property type="term" value="C:plasma membrane"/>
    <property type="evidence" value="ECO:0007669"/>
    <property type="project" value="UniProtKB-SubCell"/>
</dbReference>
<gene>
    <name evidence="12" type="primary">inx</name>
    <name evidence="13" type="ORF">ILUMI_08484</name>
</gene>
<keyword evidence="8 12" id="KW-1133">Transmembrane helix</keyword>
<dbReference type="GO" id="GO:0005243">
    <property type="term" value="F:gap junction channel activity"/>
    <property type="evidence" value="ECO:0007669"/>
    <property type="project" value="TreeGrafter"/>
</dbReference>
<evidence type="ECO:0000256" key="12">
    <source>
        <dbReference type="RuleBase" id="RU010713"/>
    </source>
</evidence>
<keyword evidence="14" id="KW-1185">Reference proteome</keyword>
<dbReference type="GO" id="GO:0034220">
    <property type="term" value="P:monoatomic ion transmembrane transport"/>
    <property type="evidence" value="ECO:0007669"/>
    <property type="project" value="UniProtKB-KW"/>
</dbReference>
<dbReference type="GO" id="GO:0007602">
    <property type="term" value="P:phototransduction"/>
    <property type="evidence" value="ECO:0007669"/>
    <property type="project" value="TreeGrafter"/>
</dbReference>
<comment type="similarity">
    <text evidence="12">Belongs to the pannexin family.</text>
</comment>
<evidence type="ECO:0000256" key="11">
    <source>
        <dbReference type="ARBA" id="ARBA00023303"/>
    </source>
</evidence>
<evidence type="ECO:0000256" key="7">
    <source>
        <dbReference type="ARBA" id="ARBA00022949"/>
    </source>
</evidence>
<comment type="function">
    <text evidence="12">Structural component of the gap junctions.</text>
</comment>
<dbReference type="GO" id="GO:0005921">
    <property type="term" value="C:gap junction"/>
    <property type="evidence" value="ECO:0007669"/>
    <property type="project" value="UniProtKB-SubCell"/>
</dbReference>
<dbReference type="AlphaFoldDB" id="A0A8K0GAL3"/>
<keyword evidence="10 12" id="KW-0472">Membrane</keyword>
<dbReference type="PRINTS" id="PR01262">
    <property type="entry name" value="INNEXIN"/>
</dbReference>
<dbReference type="Proteomes" id="UP000801492">
    <property type="component" value="Unassembled WGS sequence"/>
</dbReference>
<evidence type="ECO:0000256" key="9">
    <source>
        <dbReference type="ARBA" id="ARBA00023065"/>
    </source>
</evidence>
<keyword evidence="7" id="KW-0965">Cell junction</keyword>
<keyword evidence="3 12" id="KW-0813">Transport</keyword>
<protein>
    <recommendedName>
        <fullName evidence="12">Innexin</fullName>
    </recommendedName>
</protein>
<dbReference type="OrthoDB" id="5867527at2759"/>
<dbReference type="PANTHER" id="PTHR11893:SF41">
    <property type="entry name" value="INNEXIN INX2"/>
    <property type="match status" value="1"/>
</dbReference>
<sequence>MQIMLDFLNSFKSLIKLENIHTDNNIFKLHYRFTVIMLIVFSILVTSKQYFGDPINCDVVDDRKTVIDTYCWIYGTFTIKKTLSDEILPGLGNYVPPSKQVARGPWEETMKPAGPDDLVISQKYYQWVCIVFCFQALLFYIPRYLWKNWEGGRLRLLVKDLGGPIVSAGWTKDNKERLISYMLAGKYSHDLYCIRFVMCEILNFLNVVCQILLMDWFLSNQFSGFGIALATFSGINPMTKVFPKLTKCTYHKYGPSGTKETRDALCVLPLNVVNEKLFIFLWFWLYLLAILSAFALLYRALVLFVPRFRVYLLMAQARYISRTYAEVIIKRLSFGDYFVLYQLGKNLNPLVYKDLVNAMGSTLMDKSSLSYNPEITMPV</sequence>
<evidence type="ECO:0000256" key="5">
    <source>
        <dbReference type="ARBA" id="ARBA00022692"/>
    </source>
</evidence>
<accession>A0A8K0GAL3</accession>
<organism evidence="13 14">
    <name type="scientific">Ignelater luminosus</name>
    <name type="common">Cucubano</name>
    <name type="synonym">Pyrophorus luminosus</name>
    <dbReference type="NCBI Taxonomy" id="2038154"/>
    <lineage>
        <taxon>Eukaryota</taxon>
        <taxon>Metazoa</taxon>
        <taxon>Ecdysozoa</taxon>
        <taxon>Arthropoda</taxon>
        <taxon>Hexapoda</taxon>
        <taxon>Insecta</taxon>
        <taxon>Pterygota</taxon>
        <taxon>Neoptera</taxon>
        <taxon>Endopterygota</taxon>
        <taxon>Coleoptera</taxon>
        <taxon>Polyphaga</taxon>
        <taxon>Elateriformia</taxon>
        <taxon>Elateroidea</taxon>
        <taxon>Elateridae</taxon>
        <taxon>Agrypninae</taxon>
        <taxon>Pyrophorini</taxon>
        <taxon>Ignelater</taxon>
    </lineage>
</organism>
<evidence type="ECO:0000256" key="10">
    <source>
        <dbReference type="ARBA" id="ARBA00023136"/>
    </source>
</evidence>
<keyword evidence="5 12" id="KW-0812">Transmembrane</keyword>
<feature type="transmembrane region" description="Helical" evidence="12">
    <location>
        <begin position="192"/>
        <end position="213"/>
    </location>
</feature>
<reference evidence="13" key="1">
    <citation type="submission" date="2019-08" db="EMBL/GenBank/DDBJ databases">
        <title>The genome of the North American firefly Photinus pyralis.</title>
        <authorList>
            <consortium name="Photinus pyralis genome working group"/>
            <person name="Fallon T.R."/>
            <person name="Sander Lower S.E."/>
            <person name="Weng J.-K."/>
        </authorList>
    </citation>
    <scope>NUCLEOTIDE SEQUENCE</scope>
    <source>
        <strain evidence="13">TRF0915ILg1</strain>
        <tissue evidence="13">Whole body</tissue>
    </source>
</reference>
<name>A0A8K0GAL3_IGNLU</name>
<keyword evidence="9 12" id="KW-0406">Ion transport</keyword>
<dbReference type="PROSITE" id="PS51013">
    <property type="entry name" value="PANNEXIN"/>
    <property type="match status" value="1"/>
</dbReference>
<feature type="transmembrane region" description="Helical" evidence="12">
    <location>
        <begin position="29"/>
        <end position="46"/>
    </location>
</feature>
<evidence type="ECO:0000313" key="13">
    <source>
        <dbReference type="EMBL" id="KAF2897690.1"/>
    </source>
</evidence>
<comment type="caution">
    <text evidence="13">The sequence shown here is derived from an EMBL/GenBank/DDBJ whole genome shotgun (WGS) entry which is preliminary data.</text>
</comment>
<evidence type="ECO:0000256" key="3">
    <source>
        <dbReference type="ARBA" id="ARBA00022448"/>
    </source>
</evidence>
<keyword evidence="4" id="KW-1003">Cell membrane</keyword>
<evidence type="ECO:0000256" key="6">
    <source>
        <dbReference type="ARBA" id="ARBA00022868"/>
    </source>
</evidence>
<keyword evidence="11 12" id="KW-0407">Ion channel</keyword>
<dbReference type="Pfam" id="PF00876">
    <property type="entry name" value="Innexin"/>
    <property type="match status" value="1"/>
</dbReference>
<evidence type="ECO:0000256" key="4">
    <source>
        <dbReference type="ARBA" id="ARBA00022475"/>
    </source>
</evidence>
<evidence type="ECO:0000256" key="2">
    <source>
        <dbReference type="ARBA" id="ARBA00004651"/>
    </source>
</evidence>
<dbReference type="InterPro" id="IPR000990">
    <property type="entry name" value="Innexin"/>
</dbReference>
<evidence type="ECO:0000256" key="1">
    <source>
        <dbReference type="ARBA" id="ARBA00004610"/>
    </source>
</evidence>